<evidence type="ECO:0000256" key="8">
    <source>
        <dbReference type="HAMAP-Rule" id="MF_00260"/>
    </source>
</evidence>
<evidence type="ECO:0000256" key="1">
    <source>
        <dbReference type="ARBA" id="ARBA00002869"/>
    </source>
</evidence>
<dbReference type="RefSeq" id="WP_148337569.1">
    <property type="nucleotide sequence ID" value="NZ_LR699119.1"/>
</dbReference>
<dbReference type="SUPFAM" id="SSF53850">
    <property type="entry name" value="Periplasmic binding protein-like II"/>
    <property type="match status" value="1"/>
</dbReference>
<evidence type="ECO:0000256" key="4">
    <source>
        <dbReference type="ARBA" id="ARBA00011245"/>
    </source>
</evidence>
<reference evidence="11 12" key="1">
    <citation type="submission" date="2019-08" db="EMBL/GenBank/DDBJ databases">
        <authorList>
            <person name="Guy L."/>
        </authorList>
    </citation>
    <scope>NUCLEOTIDE SEQUENCE [LARGE SCALE GENOMIC DNA]</scope>
    <source>
        <strain evidence="11 12">SGT-108</strain>
    </source>
</reference>
<dbReference type="FunFam" id="3.40.190.10:FF:000005">
    <property type="entry name" value="Porphobilinogen deaminase"/>
    <property type="match status" value="1"/>
</dbReference>
<dbReference type="InterPro" id="IPR022419">
    <property type="entry name" value="Porphobilin_deaminase_cofac_BS"/>
</dbReference>
<dbReference type="GO" id="GO:0004418">
    <property type="term" value="F:hydroxymethylbilane synthase activity"/>
    <property type="evidence" value="ECO:0007669"/>
    <property type="project" value="UniProtKB-UniRule"/>
</dbReference>
<dbReference type="PANTHER" id="PTHR11557">
    <property type="entry name" value="PORPHOBILINOGEN DEAMINASE"/>
    <property type="match status" value="1"/>
</dbReference>
<dbReference type="PROSITE" id="PS00533">
    <property type="entry name" value="PORPHOBILINOGEN_DEAM"/>
    <property type="match status" value="1"/>
</dbReference>
<accession>A0A5E4PEC3</accession>
<dbReference type="FunFam" id="3.40.190.10:FF:000004">
    <property type="entry name" value="Porphobilinogen deaminase"/>
    <property type="match status" value="1"/>
</dbReference>
<dbReference type="Gene3D" id="3.30.160.40">
    <property type="entry name" value="Porphobilinogen deaminase, C-terminal domain"/>
    <property type="match status" value="1"/>
</dbReference>
<organism evidence="11 12">
    <name type="scientific">Aquicella siphonis</name>
    <dbReference type="NCBI Taxonomy" id="254247"/>
    <lineage>
        <taxon>Bacteria</taxon>
        <taxon>Pseudomonadati</taxon>
        <taxon>Pseudomonadota</taxon>
        <taxon>Gammaproteobacteria</taxon>
        <taxon>Legionellales</taxon>
        <taxon>Coxiellaceae</taxon>
        <taxon>Aquicella</taxon>
    </lineage>
</organism>
<comment type="function">
    <text evidence="1 8">Tetrapolymerization of the monopyrrole PBG into the hydroxymethylbilane pre-uroporphyrinogen in several discrete steps.</text>
</comment>
<evidence type="ECO:0000259" key="10">
    <source>
        <dbReference type="Pfam" id="PF03900"/>
    </source>
</evidence>
<protein>
    <recommendedName>
        <fullName evidence="8">Porphobilinogen deaminase</fullName>
        <shortName evidence="8">PBG</shortName>
        <ecNumber evidence="8">2.5.1.61</ecNumber>
    </recommendedName>
    <alternativeName>
        <fullName evidence="8">Hydroxymethylbilane synthase</fullName>
        <shortName evidence="8">HMBS</shortName>
    </alternativeName>
    <alternativeName>
        <fullName evidence="8">Pre-uroporphyrinogen synthase</fullName>
    </alternativeName>
</protein>
<dbReference type="OrthoDB" id="9810298at2"/>
<evidence type="ECO:0000313" key="11">
    <source>
        <dbReference type="EMBL" id="VVC74818.1"/>
    </source>
</evidence>
<dbReference type="EC" id="2.5.1.61" evidence="8"/>
<comment type="subunit">
    <text evidence="4 8">Monomer.</text>
</comment>
<dbReference type="PIRSF" id="PIRSF001438">
    <property type="entry name" value="4pyrrol_synth_OHMeBilane_synth"/>
    <property type="match status" value="1"/>
</dbReference>
<dbReference type="Proteomes" id="UP000324194">
    <property type="component" value="Chromosome 1"/>
</dbReference>
<dbReference type="GO" id="GO:0005737">
    <property type="term" value="C:cytoplasm"/>
    <property type="evidence" value="ECO:0007669"/>
    <property type="project" value="UniProtKB-UniRule"/>
</dbReference>
<dbReference type="EMBL" id="LR699119">
    <property type="protein sequence ID" value="VVC74818.1"/>
    <property type="molecule type" value="Genomic_DNA"/>
</dbReference>
<comment type="cofactor">
    <cofactor evidence="8">
        <name>dipyrromethane</name>
        <dbReference type="ChEBI" id="CHEBI:60342"/>
    </cofactor>
    <text evidence="8">Binds 1 dipyrromethane group covalently.</text>
</comment>
<evidence type="ECO:0000256" key="6">
    <source>
        <dbReference type="ARBA" id="ARBA00023244"/>
    </source>
</evidence>
<dbReference type="KEGG" id="asip:AQUSIP_00900"/>
<comment type="miscellaneous">
    <text evidence="8">The porphobilinogen subunits are added to the dipyrromethane group.</text>
</comment>
<comment type="pathway">
    <text evidence="2">Porphyrin-containing compound metabolism; protoporphyrin-IX biosynthesis; coproporphyrinogen-III from 5-aminolevulinate: step 2/4.</text>
</comment>
<dbReference type="Pfam" id="PF01379">
    <property type="entry name" value="Porphobil_deam"/>
    <property type="match status" value="1"/>
</dbReference>
<dbReference type="AlphaFoldDB" id="A0A5E4PEC3"/>
<evidence type="ECO:0000256" key="2">
    <source>
        <dbReference type="ARBA" id="ARBA00004735"/>
    </source>
</evidence>
<dbReference type="UniPathway" id="UPA00251">
    <property type="reaction ID" value="UER00319"/>
</dbReference>
<evidence type="ECO:0000256" key="5">
    <source>
        <dbReference type="ARBA" id="ARBA00022679"/>
    </source>
</evidence>
<evidence type="ECO:0000259" key="9">
    <source>
        <dbReference type="Pfam" id="PF01379"/>
    </source>
</evidence>
<dbReference type="PRINTS" id="PR00151">
    <property type="entry name" value="PORPHBDMNASE"/>
</dbReference>
<keyword evidence="12" id="KW-1185">Reference proteome</keyword>
<comment type="similarity">
    <text evidence="3 8">Belongs to the HMBS family.</text>
</comment>
<evidence type="ECO:0000313" key="12">
    <source>
        <dbReference type="Proteomes" id="UP000324194"/>
    </source>
</evidence>
<feature type="domain" description="Porphobilinogen deaminase N-terminal" evidence="9">
    <location>
        <begin position="6"/>
        <end position="213"/>
    </location>
</feature>
<dbReference type="InterPro" id="IPR000860">
    <property type="entry name" value="HemC"/>
</dbReference>
<evidence type="ECO:0000256" key="7">
    <source>
        <dbReference type="ARBA" id="ARBA00048169"/>
    </source>
</evidence>
<dbReference type="InterPro" id="IPR022417">
    <property type="entry name" value="Porphobilin_deaminase_N"/>
</dbReference>
<dbReference type="HAMAP" id="MF_00260">
    <property type="entry name" value="Porphobil_deam"/>
    <property type="match status" value="1"/>
</dbReference>
<dbReference type="CDD" id="cd13646">
    <property type="entry name" value="PBP2_EcHMBS_like"/>
    <property type="match status" value="1"/>
</dbReference>
<gene>
    <name evidence="8 11" type="primary">hemC</name>
    <name evidence="11" type="ORF">AQUSIP_00900</name>
</gene>
<dbReference type="GO" id="GO:0006782">
    <property type="term" value="P:protoporphyrinogen IX biosynthetic process"/>
    <property type="evidence" value="ECO:0007669"/>
    <property type="project" value="UniProtKB-UniRule"/>
</dbReference>
<proteinExistence type="inferred from homology"/>
<dbReference type="PANTHER" id="PTHR11557:SF0">
    <property type="entry name" value="PORPHOBILINOGEN DEAMINASE"/>
    <property type="match status" value="1"/>
</dbReference>
<dbReference type="Pfam" id="PF03900">
    <property type="entry name" value="Porphobil_deamC"/>
    <property type="match status" value="1"/>
</dbReference>
<evidence type="ECO:0000256" key="3">
    <source>
        <dbReference type="ARBA" id="ARBA00005638"/>
    </source>
</evidence>
<dbReference type="InterPro" id="IPR022418">
    <property type="entry name" value="Porphobilinogen_deaminase_C"/>
</dbReference>
<feature type="modified residue" description="S-(dipyrrolylmethanemethyl)cysteine" evidence="8">
    <location>
        <position position="242"/>
    </location>
</feature>
<dbReference type="Gene3D" id="3.40.190.10">
    <property type="entry name" value="Periplasmic binding protein-like II"/>
    <property type="match status" value="2"/>
</dbReference>
<keyword evidence="6 8" id="KW-0627">Porphyrin biosynthesis</keyword>
<comment type="catalytic activity">
    <reaction evidence="7 8">
        <text>4 porphobilinogen + H2O = hydroxymethylbilane + 4 NH4(+)</text>
        <dbReference type="Rhea" id="RHEA:13185"/>
        <dbReference type="ChEBI" id="CHEBI:15377"/>
        <dbReference type="ChEBI" id="CHEBI:28938"/>
        <dbReference type="ChEBI" id="CHEBI:57845"/>
        <dbReference type="ChEBI" id="CHEBI:58126"/>
        <dbReference type="EC" id="2.5.1.61"/>
    </reaction>
</comment>
<dbReference type="SUPFAM" id="SSF54782">
    <property type="entry name" value="Porphobilinogen deaminase (hydroxymethylbilane synthase), C-terminal domain"/>
    <property type="match status" value="1"/>
</dbReference>
<dbReference type="NCBIfam" id="TIGR00212">
    <property type="entry name" value="hemC"/>
    <property type="match status" value="1"/>
</dbReference>
<keyword evidence="5 8" id="KW-0808">Transferase</keyword>
<sequence length="307" mass="33237">MTKRHIVIATRESPLALAQAESIKLSLLQHHPHLSVDLLGITTQADRRLDVTLTEIGGKGLFVKELEEALLDGRADIAVHSMKDVPMELPPGLILPVMGQREEPRDVFVSNHYSSLAQLPAGASVGTSSLRRQTQIRALRSDLTLRTLRGNIHTRLSRLDAGDYDAIILAAAGLKRMNLGARIRAYLSTEVLLPSAGQGALGIECREGDEQILELIAPLDDSVTHACVTAERALCRRLGGGCKVPVAAYAEIHHGVLKLRGLVADSSGTRMLKSRLEGDPSHADVMGTRAAEELLQQGAEKILKEFQ</sequence>
<dbReference type="InterPro" id="IPR036803">
    <property type="entry name" value="Porphobilinogen_deaminase_C_sf"/>
</dbReference>
<name>A0A5E4PEC3_9COXI</name>
<feature type="domain" description="Porphobilinogen deaminase C-terminal" evidence="10">
    <location>
        <begin position="226"/>
        <end position="296"/>
    </location>
</feature>